<keyword evidence="1 3" id="KW-0853">WD repeat</keyword>
<dbReference type="Pfam" id="PF00400">
    <property type="entry name" value="WD40"/>
    <property type="match status" value="6"/>
</dbReference>
<evidence type="ECO:0000256" key="1">
    <source>
        <dbReference type="ARBA" id="ARBA00022574"/>
    </source>
</evidence>
<dbReference type="InterPro" id="IPR001680">
    <property type="entry name" value="WD40_rpt"/>
</dbReference>
<dbReference type="CDD" id="cd00200">
    <property type="entry name" value="WD40"/>
    <property type="match status" value="1"/>
</dbReference>
<evidence type="ECO:0000256" key="3">
    <source>
        <dbReference type="PROSITE-ProRule" id="PRU00221"/>
    </source>
</evidence>
<dbReference type="PROSITE" id="PS50294">
    <property type="entry name" value="WD_REPEATS_REGION"/>
    <property type="match status" value="5"/>
</dbReference>
<accession>A0A482W8U4</accession>
<proteinExistence type="predicted"/>
<dbReference type="Gene3D" id="2.130.10.10">
    <property type="entry name" value="YVTN repeat-like/Quinoprotein amine dehydrogenase"/>
    <property type="match status" value="4"/>
</dbReference>
<dbReference type="SMART" id="SM00320">
    <property type="entry name" value="WD40"/>
    <property type="match status" value="9"/>
</dbReference>
<name>A0A482W8U4_ASBVE</name>
<dbReference type="InterPro" id="IPR015943">
    <property type="entry name" value="WD40/YVTN_repeat-like_dom_sf"/>
</dbReference>
<feature type="repeat" description="WD" evidence="3">
    <location>
        <begin position="709"/>
        <end position="750"/>
    </location>
</feature>
<reference evidence="5 6" key="1">
    <citation type="submission" date="2017-03" db="EMBL/GenBank/DDBJ databases">
        <title>Genome of the blue death feigning beetle - Asbolus verrucosus.</title>
        <authorList>
            <person name="Rider S.D."/>
        </authorList>
    </citation>
    <scope>NUCLEOTIDE SEQUENCE [LARGE SCALE GENOMIC DNA]</scope>
    <source>
        <strain evidence="5">Butters</strain>
        <tissue evidence="5">Head and leg muscle</tissue>
    </source>
</reference>
<evidence type="ECO:0000313" key="6">
    <source>
        <dbReference type="Proteomes" id="UP000292052"/>
    </source>
</evidence>
<gene>
    <name evidence="5" type="ORF">BDFB_000164</name>
</gene>
<dbReference type="InterPro" id="IPR052752">
    <property type="entry name" value="NACHT-WD_repeat"/>
</dbReference>
<dbReference type="Proteomes" id="UP000292052">
    <property type="component" value="Unassembled WGS sequence"/>
</dbReference>
<feature type="repeat" description="WD" evidence="3">
    <location>
        <begin position="667"/>
        <end position="708"/>
    </location>
</feature>
<dbReference type="PROSITE" id="PS00678">
    <property type="entry name" value="WD_REPEATS_1"/>
    <property type="match status" value="2"/>
</dbReference>
<dbReference type="AlphaFoldDB" id="A0A482W8U4"/>
<sequence>MKNNDETILEILQGHKTSKWPAAKLVKIFIASTKADFVDERRLLLEYVGPELQTIFDEQKIESLVGSKYEPLIVPPRLEAEIFEALVDKVGELGLNCDILENWYFKEGNEYILKDCSLDDEPELKSKKKIVELPEGFLPKDASFDPLYINNWFQTLLRNFEEMNQILVIFIDDLHLLNPLDADAISALSWIPITLPKKVHMICTTSIELEKLRMTPVQKERFRNPDSYLEVPPADAFDDFVNKKFDCLEECFTKSAISKLSSLITCSEYGLTETELLEILMPTSNSEAVIHVEDANFNFSSLCSCRRKFVNSVETKVVMTKMKKGNQLQTFSVSYLRCLLEHVRCYLLDREIELVYYSIRKSTDVLTRDTYQLGTQLISWLRPVIERGGGIMSSLVTSAMAWCDGFTLPLVVPLTDWLQPPLPQQSRVINTPNVRLIESTPSGQHVVCVVDSEPQLWHIMSNQLVHTFKGHTGKIICMAVTKHSQFLFTGSDDLSIIVWDLKSFTIKLRIHEHIAPVLCITGALNNSVIISGGDDSSIIITSLADGHVVMKIDHHRGPVTSVKVTSTGDILVSGSQDGRVRSICLTQDSCRAVIGGADGKVYIYDIHSAKLIKCLTGQNGEITAVRVTDKDDFLLTAGGNRVIFYPFRSDDNIKNFLKIKKKSQHHLQAHGGFLTCLDISRDGQLSVTGALDHIVNVWQLNSQELVLTLKGHSGPITAVSFAANGLFVASGSEDKTVKVWGLTLGTLVSTFTIATNGDVSLKIWSLGKDDEKYNVNHSEEITCFVLTIDSQHIITGSRDMSLKVWQVVGGKLSQVLIGHTDAVTCVAVSVSDKSQVISGSCDNNLIVWDINTGADLYTLSAHLSYVTCVKLSGDGTIAVSDPKPAPKRQMKRLLKKEVSLDTYTWQKKYAHLTSNLVIPAVDERFKRRFSVSASMEEISKIPHKDSQVGGLGAKQASLAQSQHFDQLEALWNKRSPPRRRLHQSLSKQSSLAESHLDSSDDEGHLEDGKYVT</sequence>
<feature type="repeat" description="WD" evidence="3">
    <location>
        <begin position="468"/>
        <end position="503"/>
    </location>
</feature>
<feature type="repeat" description="WD" evidence="3">
    <location>
        <begin position="552"/>
        <end position="581"/>
    </location>
</feature>
<dbReference type="InterPro" id="IPR036322">
    <property type="entry name" value="WD40_repeat_dom_sf"/>
</dbReference>
<dbReference type="PANTHER" id="PTHR19871:SF28">
    <property type="entry name" value="AAA+ ATPASE DOMAIN-CONTAINING PROTEIN"/>
    <property type="match status" value="1"/>
</dbReference>
<dbReference type="OrthoDB" id="9990676at2759"/>
<protein>
    <submittedName>
        <fullName evidence="5">NACHT and WD repeat domain-containing protein 1</fullName>
    </submittedName>
</protein>
<dbReference type="EMBL" id="QDEB01016068">
    <property type="protein sequence ID" value="RZC41572.1"/>
    <property type="molecule type" value="Genomic_DNA"/>
</dbReference>
<evidence type="ECO:0000256" key="2">
    <source>
        <dbReference type="ARBA" id="ARBA00022737"/>
    </source>
</evidence>
<dbReference type="PROSITE" id="PS50082">
    <property type="entry name" value="WD_REPEATS_2"/>
    <property type="match status" value="6"/>
</dbReference>
<feature type="compositionally biased region" description="Basic and acidic residues" evidence="4">
    <location>
        <begin position="994"/>
        <end position="1012"/>
    </location>
</feature>
<dbReference type="InterPro" id="IPR020472">
    <property type="entry name" value="WD40_PAC1"/>
</dbReference>
<dbReference type="PRINTS" id="PR00320">
    <property type="entry name" value="GPROTEINBRPT"/>
</dbReference>
<feature type="repeat" description="WD" evidence="3">
    <location>
        <begin position="816"/>
        <end position="858"/>
    </location>
</feature>
<feature type="repeat" description="WD" evidence="3">
    <location>
        <begin position="774"/>
        <end position="815"/>
    </location>
</feature>
<feature type="compositionally biased region" description="Polar residues" evidence="4">
    <location>
        <begin position="983"/>
        <end position="992"/>
    </location>
</feature>
<dbReference type="STRING" id="1661398.A0A482W8U4"/>
<dbReference type="SUPFAM" id="SSF50978">
    <property type="entry name" value="WD40 repeat-like"/>
    <property type="match status" value="2"/>
</dbReference>
<evidence type="ECO:0000256" key="4">
    <source>
        <dbReference type="SAM" id="MobiDB-lite"/>
    </source>
</evidence>
<keyword evidence="2" id="KW-0677">Repeat</keyword>
<dbReference type="PANTHER" id="PTHR19871">
    <property type="entry name" value="BETA TRANSDUCIN-RELATED PROTEIN"/>
    <property type="match status" value="1"/>
</dbReference>
<dbReference type="InterPro" id="IPR019775">
    <property type="entry name" value="WD40_repeat_CS"/>
</dbReference>
<evidence type="ECO:0000313" key="5">
    <source>
        <dbReference type="EMBL" id="RZC41572.1"/>
    </source>
</evidence>
<comment type="caution">
    <text evidence="5">The sequence shown here is derived from an EMBL/GenBank/DDBJ whole genome shotgun (WGS) entry which is preliminary data.</text>
</comment>
<keyword evidence="6" id="KW-1185">Reference proteome</keyword>
<feature type="region of interest" description="Disordered" evidence="4">
    <location>
        <begin position="972"/>
        <end position="1012"/>
    </location>
</feature>
<organism evidence="5 6">
    <name type="scientific">Asbolus verrucosus</name>
    <name type="common">Desert ironclad beetle</name>
    <dbReference type="NCBI Taxonomy" id="1661398"/>
    <lineage>
        <taxon>Eukaryota</taxon>
        <taxon>Metazoa</taxon>
        <taxon>Ecdysozoa</taxon>
        <taxon>Arthropoda</taxon>
        <taxon>Hexapoda</taxon>
        <taxon>Insecta</taxon>
        <taxon>Pterygota</taxon>
        <taxon>Neoptera</taxon>
        <taxon>Endopterygota</taxon>
        <taxon>Coleoptera</taxon>
        <taxon>Polyphaga</taxon>
        <taxon>Cucujiformia</taxon>
        <taxon>Tenebrionidae</taxon>
        <taxon>Pimeliinae</taxon>
        <taxon>Asbolus</taxon>
    </lineage>
</organism>